<accession>A0A6J3LS03</accession>
<reference evidence="5" key="1">
    <citation type="submission" date="2020-01" db="EMBL/GenBank/DDBJ databases">
        <authorList>
            <consortium name="DOE Joint Genome Institute"/>
            <person name="Haridas S."/>
            <person name="Albert R."/>
            <person name="Binder M."/>
            <person name="Bloem J."/>
            <person name="Labutti K."/>
            <person name="Salamov A."/>
            <person name="Andreopoulos B."/>
            <person name="Baker S.E."/>
            <person name="Barry K."/>
            <person name="Bills G."/>
            <person name="Bluhm B.H."/>
            <person name="Cannon C."/>
            <person name="Castanera R."/>
            <person name="Culley D.E."/>
            <person name="Daum C."/>
            <person name="Ezra D."/>
            <person name="Gonzalez J.B."/>
            <person name="Henrissat B."/>
            <person name="Kuo A."/>
            <person name="Liang C."/>
            <person name="Lipzen A."/>
            <person name="Lutzoni F."/>
            <person name="Magnuson J."/>
            <person name="Mondo S."/>
            <person name="Nolan M."/>
            <person name="Ohm R."/>
            <person name="Pangilinan J."/>
            <person name="Park H.-J."/>
            <person name="Ramirez L."/>
            <person name="Alfaro M."/>
            <person name="Sun H."/>
            <person name="Tritt A."/>
            <person name="Yoshinaga Y."/>
            <person name="Zwiers L.-H."/>
            <person name="Turgeon B.G."/>
            <person name="Goodwin S.B."/>
            <person name="Spatafora J.W."/>
            <person name="Crous P.W."/>
            <person name="Grigoriev I.V."/>
        </authorList>
    </citation>
    <scope>NUCLEOTIDE SEQUENCE</scope>
    <source>
        <strain evidence="5">CBS 342.82</strain>
    </source>
</reference>
<feature type="region of interest" description="Disordered" evidence="1">
    <location>
        <begin position="427"/>
        <end position="465"/>
    </location>
</feature>
<feature type="signal peptide" evidence="2">
    <location>
        <begin position="1"/>
        <end position="18"/>
    </location>
</feature>
<dbReference type="InterPro" id="IPR008972">
    <property type="entry name" value="Cupredoxin"/>
</dbReference>
<evidence type="ECO:0000256" key="1">
    <source>
        <dbReference type="SAM" id="MobiDB-lite"/>
    </source>
</evidence>
<sequence length="465" mass="50462">MAFTPAWLVLLLALSTSANPVQQNSGRDTVQTCASSMDGVLPQYTPPGFKFSGNVRKYYIAAEEVEWDYAPTGWDNWMGVPIENSPRAKAAGALTYGTKWSKALYRGYTDDTFTNHTEQPPYQGTQGPTIRAEVGDMIEILFVNKLAQNYATMHSMGLAYTKYSEGATYPNNTMPGQNVVVPQAEAVPPVMAGVSPGACVVYKWVVVPENGPSNGEPAKAHSYHSYVSMQEDTNAGLIGPTFIYAKGQMDSTMANYREIPLLYMFYDESVSFLSGVNSAKLNGGNNTNALNSTVIYSGGNFTSWHPQNVNFESAQQFSSAPRFATMNGYIFSNSPVFNMCYEDKVIWYVNAYGSASHVFHMHGSGYTYQGVSGFAESLNDGVAKTFHQTATALGKWQVICHVNNHHSAGMVADYQIWPKGQCPLAPLGSSGKGNGTHPTSASKSSHATTSRAPHYTASTGARSRL</sequence>
<keyword evidence="2" id="KW-0732">Signal</keyword>
<dbReference type="GO" id="GO:0016491">
    <property type="term" value="F:oxidoreductase activity"/>
    <property type="evidence" value="ECO:0007669"/>
    <property type="project" value="InterPro"/>
</dbReference>
<protein>
    <submittedName>
        <fullName evidence="5">Cupredoxin</fullName>
    </submittedName>
</protein>
<organism evidence="5">
    <name type="scientific">Dissoconium aciculare CBS 342.82</name>
    <dbReference type="NCBI Taxonomy" id="1314786"/>
    <lineage>
        <taxon>Eukaryota</taxon>
        <taxon>Fungi</taxon>
        <taxon>Dikarya</taxon>
        <taxon>Ascomycota</taxon>
        <taxon>Pezizomycotina</taxon>
        <taxon>Dothideomycetes</taxon>
        <taxon>Dothideomycetidae</taxon>
        <taxon>Mycosphaerellales</taxon>
        <taxon>Dissoconiaceae</taxon>
        <taxon>Dissoconium</taxon>
    </lineage>
</organism>
<dbReference type="RefSeq" id="XP_033455439.1">
    <property type="nucleotide sequence ID" value="XM_033608075.1"/>
</dbReference>
<reference evidence="5" key="3">
    <citation type="submission" date="2025-08" db="UniProtKB">
        <authorList>
            <consortium name="RefSeq"/>
        </authorList>
    </citation>
    <scope>IDENTIFICATION</scope>
    <source>
        <strain evidence="5">CBS 342.82</strain>
    </source>
</reference>
<dbReference type="Gene3D" id="2.60.40.420">
    <property type="entry name" value="Cupredoxins - blue copper proteins"/>
    <property type="match status" value="2"/>
</dbReference>
<dbReference type="InterPro" id="IPR011706">
    <property type="entry name" value="Cu-oxidase_C"/>
</dbReference>
<reference evidence="5" key="2">
    <citation type="submission" date="2020-04" db="EMBL/GenBank/DDBJ databases">
        <authorList>
            <consortium name="NCBI Genome Project"/>
        </authorList>
    </citation>
    <scope>NUCLEOTIDE SEQUENCE</scope>
    <source>
        <strain evidence="5">CBS 342.82</strain>
    </source>
</reference>
<evidence type="ECO:0000313" key="4">
    <source>
        <dbReference type="Proteomes" id="UP000504637"/>
    </source>
</evidence>
<dbReference type="GeneID" id="54365874"/>
<evidence type="ECO:0000259" key="3">
    <source>
        <dbReference type="Pfam" id="PF07731"/>
    </source>
</evidence>
<dbReference type="AlphaFoldDB" id="A0A6J3LS03"/>
<name>A0A6J3LS03_9PEZI</name>
<feature type="compositionally biased region" description="Polar residues" evidence="1">
    <location>
        <begin position="456"/>
        <end position="465"/>
    </location>
</feature>
<keyword evidence="4" id="KW-1185">Reference proteome</keyword>
<evidence type="ECO:0000313" key="5">
    <source>
        <dbReference type="RefSeq" id="XP_033455439.1"/>
    </source>
</evidence>
<dbReference type="Proteomes" id="UP000504637">
    <property type="component" value="Unplaced"/>
</dbReference>
<proteinExistence type="predicted"/>
<feature type="compositionally biased region" description="Low complexity" evidence="1">
    <location>
        <begin position="436"/>
        <end position="450"/>
    </location>
</feature>
<evidence type="ECO:0000256" key="2">
    <source>
        <dbReference type="SAM" id="SignalP"/>
    </source>
</evidence>
<dbReference type="GO" id="GO:0005507">
    <property type="term" value="F:copper ion binding"/>
    <property type="evidence" value="ECO:0007669"/>
    <property type="project" value="InterPro"/>
</dbReference>
<feature type="domain" description="Plastocyanin-like" evidence="3">
    <location>
        <begin position="318"/>
        <end position="415"/>
    </location>
</feature>
<dbReference type="OrthoDB" id="2121828at2759"/>
<dbReference type="Pfam" id="PF07731">
    <property type="entry name" value="Cu-oxidase_2"/>
    <property type="match status" value="1"/>
</dbReference>
<dbReference type="SUPFAM" id="SSF49503">
    <property type="entry name" value="Cupredoxins"/>
    <property type="match status" value="2"/>
</dbReference>
<feature type="chain" id="PRO_5026791573" evidence="2">
    <location>
        <begin position="19"/>
        <end position="465"/>
    </location>
</feature>
<gene>
    <name evidence="5" type="ORF">K489DRAFT_413700</name>
</gene>